<comment type="caution">
    <text evidence="8">The sequence shown here is derived from an EMBL/GenBank/DDBJ whole genome shotgun (WGS) entry which is preliminary data.</text>
</comment>
<proteinExistence type="predicted"/>
<evidence type="ECO:0000256" key="4">
    <source>
        <dbReference type="ARBA" id="ARBA00023136"/>
    </source>
</evidence>
<feature type="compositionally biased region" description="Polar residues" evidence="5">
    <location>
        <begin position="52"/>
        <end position="66"/>
    </location>
</feature>
<evidence type="ECO:0000259" key="7">
    <source>
        <dbReference type="Pfam" id="PF04932"/>
    </source>
</evidence>
<dbReference type="EMBL" id="PRLA01000012">
    <property type="protein sequence ID" value="RAW47922.1"/>
    <property type="molecule type" value="Genomic_DNA"/>
</dbReference>
<evidence type="ECO:0000256" key="5">
    <source>
        <dbReference type="SAM" id="MobiDB-lite"/>
    </source>
</evidence>
<feature type="transmembrane region" description="Helical" evidence="6">
    <location>
        <begin position="125"/>
        <end position="144"/>
    </location>
</feature>
<dbReference type="GO" id="GO:0016020">
    <property type="term" value="C:membrane"/>
    <property type="evidence" value="ECO:0007669"/>
    <property type="project" value="UniProtKB-SubCell"/>
</dbReference>
<evidence type="ECO:0000256" key="6">
    <source>
        <dbReference type="SAM" id="Phobius"/>
    </source>
</evidence>
<keyword evidence="3 6" id="KW-1133">Transmembrane helix</keyword>
<evidence type="ECO:0000256" key="3">
    <source>
        <dbReference type="ARBA" id="ARBA00022989"/>
    </source>
</evidence>
<evidence type="ECO:0000256" key="2">
    <source>
        <dbReference type="ARBA" id="ARBA00022692"/>
    </source>
</evidence>
<feature type="transmembrane region" description="Helical" evidence="6">
    <location>
        <begin position="243"/>
        <end position="266"/>
    </location>
</feature>
<feature type="transmembrane region" description="Helical" evidence="6">
    <location>
        <begin position="189"/>
        <end position="207"/>
    </location>
</feature>
<dbReference type="PANTHER" id="PTHR37422">
    <property type="entry name" value="TEICHURONIC ACID BIOSYNTHESIS PROTEIN TUAE"/>
    <property type="match status" value="1"/>
</dbReference>
<feature type="transmembrane region" description="Helical" evidence="6">
    <location>
        <begin position="213"/>
        <end position="231"/>
    </location>
</feature>
<feature type="region of interest" description="Disordered" evidence="5">
    <location>
        <begin position="1"/>
        <end position="117"/>
    </location>
</feature>
<evidence type="ECO:0000313" key="8">
    <source>
        <dbReference type="EMBL" id="RAW47922.1"/>
    </source>
</evidence>
<keyword evidence="2 6" id="KW-0812">Transmembrane</keyword>
<dbReference type="Pfam" id="PF04932">
    <property type="entry name" value="Wzy_C"/>
    <property type="match status" value="1"/>
</dbReference>
<evidence type="ECO:0000256" key="1">
    <source>
        <dbReference type="ARBA" id="ARBA00004141"/>
    </source>
</evidence>
<feature type="domain" description="O-antigen ligase-related" evidence="7">
    <location>
        <begin position="317"/>
        <end position="469"/>
    </location>
</feature>
<dbReference type="PANTHER" id="PTHR37422:SF17">
    <property type="entry name" value="O-ANTIGEN LIGASE"/>
    <property type="match status" value="1"/>
</dbReference>
<feature type="transmembrane region" description="Helical" evidence="6">
    <location>
        <begin position="323"/>
        <end position="346"/>
    </location>
</feature>
<keyword evidence="4 6" id="KW-0472">Membrane</keyword>
<feature type="compositionally biased region" description="Polar residues" evidence="5">
    <location>
        <begin position="32"/>
        <end position="44"/>
    </location>
</feature>
<dbReference type="Proteomes" id="UP000250997">
    <property type="component" value="Unassembled WGS sequence"/>
</dbReference>
<accession>A0AAX1QGW2</accession>
<comment type="subcellular location">
    <subcellularLocation>
        <location evidence="1">Membrane</location>
        <topology evidence="1">Multi-pass membrane protein</topology>
    </subcellularLocation>
</comment>
<feature type="transmembrane region" description="Helical" evidence="6">
    <location>
        <begin position="509"/>
        <end position="525"/>
    </location>
</feature>
<protein>
    <recommendedName>
        <fullName evidence="7">O-antigen ligase-related domain-containing protein</fullName>
    </recommendedName>
</protein>
<feature type="transmembrane region" description="Helical" evidence="6">
    <location>
        <begin position="358"/>
        <end position="380"/>
    </location>
</feature>
<name>A0AAX1QGW2_9FIRM</name>
<feature type="transmembrane region" description="Helical" evidence="6">
    <location>
        <begin position="486"/>
        <end position="503"/>
    </location>
</feature>
<gene>
    <name evidence="8" type="ORF">C4N27_12830</name>
</gene>
<sequence length="543" mass="61720">MRPCGNCSVWAKTEAGSRPRKRRQAAMERYRNSSLSPNRSSIEQTPPRHMRNSPQSSRDLQKSQLMRQELPSNPNLSQNPNRSPRHEAPRSSAQGEPPMRPRSAGYTSASASAARNRSIERREKLIDSAVVLILLVSMGFPGRYTRLLGGSSSTLLEYGTFGLQLVLMLFSSGRDGVMSIKLLDLKQRYTAVYCMAVVFFADSMFVTRYPSEQIITCVRFTVTILFALWMADRYDGEDILRLICTAQMVFVVLTLLYCVLFPGTIFSQEQGEHDFIGFLRTKNNEAAELSVGILFQIAWFKLQRARREIPQRWELMLFVVQGMMLFLCNAKGALFCVAIPAAYLLFVEGRNDPEWRLPLGLVYVVGSVGFLIAALTILPLMEPLLSAIGKDATLTGRTPLWRQIILVMTNSHTFTGYGFGMFWRDRQAVALLHTAFRSNSFMGTMTTGAHNVLLEYWLNVGLFGLASYFIALLASFRQMRKLERQNYIFCAAYMLWFMVMGWTERSMSTYEYQMVFLFLAMGVGSNKPRPVSRRRARLEKEAT</sequence>
<dbReference type="AlphaFoldDB" id="A0AAX1QGW2"/>
<dbReference type="InterPro" id="IPR007016">
    <property type="entry name" value="O-antigen_ligase-rel_domated"/>
</dbReference>
<feature type="compositionally biased region" description="Low complexity" evidence="5">
    <location>
        <begin position="70"/>
        <end position="82"/>
    </location>
</feature>
<dbReference type="InterPro" id="IPR051533">
    <property type="entry name" value="WaaL-like"/>
</dbReference>
<reference evidence="8 9" key="1">
    <citation type="submission" date="2018-02" db="EMBL/GenBank/DDBJ databases">
        <title>Complete genome sequencing of Faecalibacterium prausnitzii strains isolated from the human gut.</title>
        <authorList>
            <person name="Fitzgerald B.C."/>
            <person name="Shkoporov A.N."/>
            <person name="Ross P.R."/>
            <person name="Hill C."/>
        </authorList>
    </citation>
    <scope>NUCLEOTIDE SEQUENCE [LARGE SCALE GENOMIC DNA]</scope>
    <source>
        <strain evidence="8 9">APC942/18-1</strain>
    </source>
</reference>
<feature type="transmembrane region" description="Helical" evidence="6">
    <location>
        <begin position="156"/>
        <end position="177"/>
    </location>
</feature>
<organism evidence="8 9">
    <name type="scientific">Faecalibacterium prausnitzii</name>
    <dbReference type="NCBI Taxonomy" id="853"/>
    <lineage>
        <taxon>Bacteria</taxon>
        <taxon>Bacillati</taxon>
        <taxon>Bacillota</taxon>
        <taxon>Clostridia</taxon>
        <taxon>Eubacteriales</taxon>
        <taxon>Oscillospiraceae</taxon>
        <taxon>Faecalibacterium</taxon>
    </lineage>
</organism>
<evidence type="ECO:0000313" key="9">
    <source>
        <dbReference type="Proteomes" id="UP000250997"/>
    </source>
</evidence>
<feature type="transmembrane region" description="Helical" evidence="6">
    <location>
        <begin position="456"/>
        <end position="474"/>
    </location>
</feature>